<evidence type="ECO:0000313" key="3">
    <source>
        <dbReference type="Proteomes" id="UP001056500"/>
    </source>
</evidence>
<gene>
    <name evidence="2" type="ORF">NDK47_17880</name>
</gene>
<evidence type="ECO:0000313" key="2">
    <source>
        <dbReference type="EMBL" id="USG64020.1"/>
    </source>
</evidence>
<feature type="region of interest" description="Disordered" evidence="1">
    <location>
        <begin position="189"/>
        <end position="257"/>
    </location>
</feature>
<name>A0ABY4WA24_9BACL</name>
<protein>
    <submittedName>
        <fullName evidence="2">Helix-turn-helix domain containing protein</fullName>
    </submittedName>
</protein>
<reference evidence="2" key="1">
    <citation type="submission" date="2022-06" db="EMBL/GenBank/DDBJ databases">
        <title>Genome sequencing of Brevibacillus sp. BB3-R1.</title>
        <authorList>
            <person name="Heo J."/>
            <person name="Lee D."/>
            <person name="Won M."/>
            <person name="Han B.-H."/>
            <person name="Hong S.-B."/>
            <person name="Kwon S.-W."/>
        </authorList>
    </citation>
    <scope>NUCLEOTIDE SEQUENCE</scope>
    <source>
        <strain evidence="2">BB3-R1</strain>
    </source>
</reference>
<dbReference type="Proteomes" id="UP001056500">
    <property type="component" value="Chromosome"/>
</dbReference>
<accession>A0ABY4WA24</accession>
<proteinExistence type="predicted"/>
<organism evidence="2 3">
    <name type="scientific">Brevibacillus ruminantium</name>
    <dbReference type="NCBI Taxonomy" id="2950604"/>
    <lineage>
        <taxon>Bacteria</taxon>
        <taxon>Bacillati</taxon>
        <taxon>Bacillota</taxon>
        <taxon>Bacilli</taxon>
        <taxon>Bacillales</taxon>
        <taxon>Paenibacillaceae</taxon>
        <taxon>Brevibacillus</taxon>
    </lineage>
</organism>
<dbReference type="EMBL" id="CP098755">
    <property type="protein sequence ID" value="USG64020.1"/>
    <property type="molecule type" value="Genomic_DNA"/>
</dbReference>
<dbReference type="RefSeq" id="WP_251871108.1">
    <property type="nucleotide sequence ID" value="NZ_CP098755.1"/>
</dbReference>
<feature type="compositionally biased region" description="Basic and acidic residues" evidence="1">
    <location>
        <begin position="189"/>
        <end position="200"/>
    </location>
</feature>
<evidence type="ECO:0000256" key="1">
    <source>
        <dbReference type="SAM" id="MobiDB-lite"/>
    </source>
</evidence>
<keyword evidence="3" id="KW-1185">Reference proteome</keyword>
<feature type="compositionally biased region" description="Acidic residues" evidence="1">
    <location>
        <begin position="214"/>
        <end position="231"/>
    </location>
</feature>
<sequence length="339" mass="37988">MSYMEFKPLVKKVNMKPKGIVEIVLETSISDLQGKIEPLSSMIDRRAEASLDSLVVNYNVTINTKTNKPVIEYKVDDTGIVQEVKSEGEQLEAELGLPKEKIPTKEEQVEADRSVIDDFIREGFAPEFYDTPYDIRNIIQRKLDGETYMKIASELGLSSGRIVELVDRYYTRIAPLAMKWDEWRKSKAELKKTEESKPVDQNDDATEEHAENQDSAEDDKAEGCDDSDEQEASAAPTEQPEEDPKEGTDGGETQDVAAAAIDKEKLEAFILSGQAPAFEGITFDFPDLLRRKKDGETWIELAKGLGVSSGKLQTEWREYKKLVTEHLSQLNSDGEQGAA</sequence>